<accession>A0A7J6NUJ8</accession>
<proteinExistence type="predicted"/>
<evidence type="ECO:0000256" key="2">
    <source>
        <dbReference type="SAM" id="MobiDB-lite"/>
    </source>
</evidence>
<dbReference type="Pfam" id="PF03129">
    <property type="entry name" value="HGTP_anticodon"/>
    <property type="match status" value="1"/>
</dbReference>
<feature type="compositionally biased region" description="Basic and acidic residues" evidence="2">
    <location>
        <begin position="38"/>
        <end position="47"/>
    </location>
</feature>
<evidence type="ECO:0000256" key="1">
    <source>
        <dbReference type="PROSITE-ProRule" id="PRU00708"/>
    </source>
</evidence>
<dbReference type="OrthoDB" id="424379at2759"/>
<dbReference type="Proteomes" id="UP000541610">
    <property type="component" value="Unassembled WGS sequence"/>
</dbReference>
<dbReference type="InterPro" id="IPR036621">
    <property type="entry name" value="Anticodon-bd_dom_sf"/>
</dbReference>
<dbReference type="Gene3D" id="1.25.40.10">
    <property type="entry name" value="Tetratricopeptide repeat domain"/>
    <property type="match status" value="2"/>
</dbReference>
<dbReference type="PROSITE" id="PS51375">
    <property type="entry name" value="PPR"/>
    <property type="match status" value="1"/>
</dbReference>
<feature type="repeat" description="PPR" evidence="1">
    <location>
        <begin position="539"/>
        <end position="573"/>
    </location>
</feature>
<evidence type="ECO:0000259" key="3">
    <source>
        <dbReference type="Pfam" id="PF03129"/>
    </source>
</evidence>
<dbReference type="Pfam" id="PF01535">
    <property type="entry name" value="PPR"/>
    <property type="match status" value="1"/>
</dbReference>
<dbReference type="Pfam" id="PF22600">
    <property type="entry name" value="MTPAP-like_central"/>
    <property type="match status" value="1"/>
</dbReference>
<dbReference type="EMBL" id="JABANP010000193">
    <property type="protein sequence ID" value="KAF4687226.1"/>
    <property type="molecule type" value="Genomic_DNA"/>
</dbReference>
<feature type="region of interest" description="Disordered" evidence="2">
    <location>
        <begin position="1"/>
        <end position="47"/>
    </location>
</feature>
<dbReference type="InterPro" id="IPR004154">
    <property type="entry name" value="Anticodon-bd"/>
</dbReference>
<evidence type="ECO:0000313" key="6">
    <source>
        <dbReference type="Proteomes" id="UP000541610"/>
    </source>
</evidence>
<dbReference type="Gene3D" id="1.10.1410.10">
    <property type="match status" value="1"/>
</dbReference>
<evidence type="ECO:0000259" key="4">
    <source>
        <dbReference type="Pfam" id="PF22600"/>
    </source>
</evidence>
<sequence>MPRKSKKNTTVEAEGCDPSTTAAVPVEAAAGKRKKARDRAAEVKLEPDSLEQRRRDLQRTIQKTVLTWPSVVRTRRAVEINRIKNREQRVLMHAVKQQQRVEKGSKHEVVVIPIAWKQKAREKAEVDSASIAVKRALLSAGVDAWLDHRREYTPGQKFAYWEHLGVKYRVEIGPNDVAQSQCVVVRADEPGEWLKHQRKRGVRLSCRGIMTALVELGYDGGGAAGDLDRLDDEILEGTAGQDAEQETTAEGPTEEVDEDVAGNVALSSDAPKQEKRKTPYKSFIKRKKQRMLSCSNFRMASAELLSIRSTRHLNRLLKSLKGGRGTPEQARDLLTKAHQHNVLPDAFTYSQAFSMDAYSCCEIAALVGANLSTLNSVAVNSGIASCARMGCEAEARELLRLSEDNNMATSRTYNAFLSMPMTGSAAMDVWRSMPRHLRDPHTLQLLLHRLAQDGSPPPAYRHLLDEVRGAIAIDRQHLATAISGCIRAGYAADGLELLSASGFEAGGDKVLATCILCAYERLGLWSESLDLLRRIDEPDVVCYTVAIAACARAGRGREATELWEELCDRSLTPQRQTLSAVVRACEAAGDYEGAIRILSSIAEASPARVAEGEAMRKKFASSRPDCITIEYRDLLCDRLELSLQGNGSSSLSEGIGVADHRGEKVCIELETHSTVFPTPELLHSLRPRAEERRAALEAIERFKDVIEPAGMTCVEYGAAAAGLALPNGDVDVTLVPIGASSPQAWVSSLSEVEKATYPPREAAQAQLLVLNRTLCESSQFTVAATGLGGRVPVLTIIHKATRTVMDVTFNNALGCRKSIWLSQKVETWPGLADAVRVIKHWMKRHNMCGQSKGWFGGYAIAIAMTGVAEAVSVPCDCETLCRAFVRLLCAMDLESHCISPRLGGVFPKTCRRGRCLSIEDPIEHQWDLGAILGGERTEVLLGRIREFDAWSLQNSELSLVDRLIVSD</sequence>
<dbReference type="AlphaFoldDB" id="A0A7J6NUJ8"/>
<dbReference type="InterPro" id="IPR054708">
    <property type="entry name" value="MTPAP-like_central"/>
</dbReference>
<evidence type="ECO:0000313" key="5">
    <source>
        <dbReference type="EMBL" id="KAF4687226.1"/>
    </source>
</evidence>
<dbReference type="InterPro" id="IPR011990">
    <property type="entry name" value="TPR-like_helical_dom_sf"/>
</dbReference>
<feature type="domain" description="Poly(A) RNA polymerase mitochondrial-like central palm" evidence="4">
    <location>
        <begin position="683"/>
        <end position="818"/>
    </location>
</feature>
<dbReference type="SUPFAM" id="SSF81631">
    <property type="entry name" value="PAP/OAS1 substrate-binding domain"/>
    <property type="match status" value="1"/>
</dbReference>
<feature type="domain" description="Anticodon-binding" evidence="3">
    <location>
        <begin position="108"/>
        <end position="188"/>
    </location>
</feature>
<dbReference type="SUPFAM" id="SSF52954">
    <property type="entry name" value="Class II aaRS ABD-related"/>
    <property type="match status" value="1"/>
</dbReference>
<name>A0A7J6NUJ8_PEROL</name>
<dbReference type="SUPFAM" id="SSF81301">
    <property type="entry name" value="Nucleotidyltransferase"/>
    <property type="match status" value="1"/>
</dbReference>
<comment type="caution">
    <text evidence="5">The sequence shown here is derived from an EMBL/GenBank/DDBJ whole genome shotgun (WGS) entry which is preliminary data.</text>
</comment>
<organism evidence="5 6">
    <name type="scientific">Perkinsus olseni</name>
    <name type="common">Perkinsus atlanticus</name>
    <dbReference type="NCBI Taxonomy" id="32597"/>
    <lineage>
        <taxon>Eukaryota</taxon>
        <taxon>Sar</taxon>
        <taxon>Alveolata</taxon>
        <taxon>Perkinsozoa</taxon>
        <taxon>Perkinsea</taxon>
        <taxon>Perkinsida</taxon>
        <taxon>Perkinsidae</taxon>
        <taxon>Perkinsus</taxon>
    </lineage>
</organism>
<feature type="region of interest" description="Disordered" evidence="2">
    <location>
        <begin position="239"/>
        <end position="279"/>
    </location>
</feature>
<dbReference type="InterPro" id="IPR046960">
    <property type="entry name" value="PPR_At4g14850-like_plant"/>
</dbReference>
<protein>
    <submittedName>
        <fullName evidence="5">Uncharacterized protein</fullName>
    </submittedName>
</protein>
<feature type="compositionally biased region" description="Acidic residues" evidence="2">
    <location>
        <begin position="243"/>
        <end position="260"/>
    </location>
</feature>
<dbReference type="Gene3D" id="3.40.50.800">
    <property type="entry name" value="Anticodon-binding domain"/>
    <property type="match status" value="1"/>
</dbReference>
<dbReference type="GO" id="GO:0009451">
    <property type="term" value="P:RNA modification"/>
    <property type="evidence" value="ECO:0007669"/>
    <property type="project" value="InterPro"/>
</dbReference>
<gene>
    <name evidence="5" type="ORF">FOZ60_004194</name>
</gene>
<dbReference type="PANTHER" id="PTHR47926">
    <property type="entry name" value="PENTATRICOPEPTIDE REPEAT-CONTAINING PROTEIN"/>
    <property type="match status" value="1"/>
</dbReference>
<reference evidence="5 6" key="1">
    <citation type="submission" date="2020-04" db="EMBL/GenBank/DDBJ databases">
        <title>Perkinsus olseni comparative genomics.</title>
        <authorList>
            <person name="Bogema D.R."/>
        </authorList>
    </citation>
    <scope>NUCLEOTIDE SEQUENCE [LARGE SCALE GENOMIC DNA]</scope>
    <source>
        <strain evidence="5">00978-12</strain>
    </source>
</reference>
<dbReference type="NCBIfam" id="TIGR00756">
    <property type="entry name" value="PPR"/>
    <property type="match status" value="1"/>
</dbReference>
<dbReference type="InterPro" id="IPR002885">
    <property type="entry name" value="PPR_rpt"/>
</dbReference>
<dbReference type="InterPro" id="IPR043519">
    <property type="entry name" value="NT_sf"/>
</dbReference>
<dbReference type="GO" id="GO:0003723">
    <property type="term" value="F:RNA binding"/>
    <property type="evidence" value="ECO:0007669"/>
    <property type="project" value="InterPro"/>
</dbReference>